<dbReference type="SMART" id="SM00278">
    <property type="entry name" value="HhH1"/>
    <property type="match status" value="2"/>
</dbReference>
<dbReference type="GO" id="GO:0003677">
    <property type="term" value="F:DNA binding"/>
    <property type="evidence" value="ECO:0007669"/>
    <property type="project" value="InterPro"/>
</dbReference>
<dbReference type="Proteomes" id="UP000538196">
    <property type="component" value="Unassembled WGS sequence"/>
</dbReference>
<feature type="domain" description="Helix-hairpin-helix DNA-binding motif class 1" evidence="2">
    <location>
        <begin position="166"/>
        <end position="185"/>
    </location>
</feature>
<dbReference type="PANTHER" id="PTHR21180">
    <property type="entry name" value="ENDONUCLEASE/EXONUCLEASE/PHOSPHATASE FAMILY DOMAIN-CONTAINING PROTEIN 1"/>
    <property type="match status" value="1"/>
</dbReference>
<dbReference type="Gene3D" id="3.10.560.10">
    <property type="entry name" value="Outer membrane lipoprotein wza domain like"/>
    <property type="match status" value="1"/>
</dbReference>
<dbReference type="GO" id="GO:0015627">
    <property type="term" value="C:type II protein secretion system complex"/>
    <property type="evidence" value="ECO:0007669"/>
    <property type="project" value="TreeGrafter"/>
</dbReference>
<dbReference type="GO" id="GO:0015628">
    <property type="term" value="P:protein secretion by the type II secretion system"/>
    <property type="evidence" value="ECO:0007669"/>
    <property type="project" value="TreeGrafter"/>
</dbReference>
<feature type="domain" description="Helix-hairpin-helix DNA-binding motif class 1" evidence="2">
    <location>
        <begin position="196"/>
        <end position="215"/>
    </location>
</feature>
<dbReference type="EMBL" id="JACHVP010000001">
    <property type="protein sequence ID" value="MBB2966363.1"/>
    <property type="molecule type" value="Genomic_DNA"/>
</dbReference>
<keyword evidence="1" id="KW-1133">Transmembrane helix</keyword>
<accession>A0A7W4UV78</accession>
<evidence type="ECO:0000256" key="1">
    <source>
        <dbReference type="SAM" id="Phobius"/>
    </source>
</evidence>
<reference evidence="3 4" key="1">
    <citation type="submission" date="2020-08" db="EMBL/GenBank/DDBJ databases">
        <title>Sequencing the genomes of 1000 actinobacteria strains.</title>
        <authorList>
            <person name="Klenk H.-P."/>
        </authorList>
    </citation>
    <scope>NUCLEOTIDE SEQUENCE [LARGE SCALE GENOMIC DNA]</scope>
    <source>
        <strain evidence="3 4">DSM 20146</strain>
    </source>
</reference>
<dbReference type="PANTHER" id="PTHR21180:SF32">
    <property type="entry name" value="ENDONUCLEASE_EXONUCLEASE_PHOSPHATASE FAMILY DOMAIN-CONTAINING PROTEIN 1"/>
    <property type="match status" value="1"/>
</dbReference>
<dbReference type="AlphaFoldDB" id="A0A7W4UV78"/>
<evidence type="ECO:0000313" key="4">
    <source>
        <dbReference type="Proteomes" id="UP000538196"/>
    </source>
</evidence>
<keyword evidence="4" id="KW-1185">Reference proteome</keyword>
<dbReference type="InterPro" id="IPR051675">
    <property type="entry name" value="Endo/Exo/Phosphatase_dom_1"/>
</dbReference>
<feature type="transmembrane region" description="Helical" evidence="1">
    <location>
        <begin position="20"/>
        <end position="42"/>
    </location>
</feature>
<dbReference type="Gene3D" id="1.10.150.280">
    <property type="entry name" value="AF1531-like domain"/>
    <property type="match status" value="1"/>
</dbReference>
<dbReference type="RefSeq" id="WP_183428253.1">
    <property type="nucleotide sequence ID" value="NZ_JACHVP010000001.1"/>
</dbReference>
<dbReference type="InterPro" id="IPR003583">
    <property type="entry name" value="Hlx-hairpin-Hlx_DNA-bd_motif"/>
</dbReference>
<dbReference type="SUPFAM" id="SSF47781">
    <property type="entry name" value="RuvA domain 2-like"/>
    <property type="match status" value="1"/>
</dbReference>
<organism evidence="3 4">
    <name type="scientific">Leifsonia aquatica</name>
    <name type="common">Corynebacterium aquaticum</name>
    <dbReference type="NCBI Taxonomy" id="144185"/>
    <lineage>
        <taxon>Bacteria</taxon>
        <taxon>Bacillati</taxon>
        <taxon>Actinomycetota</taxon>
        <taxon>Actinomycetes</taxon>
        <taxon>Micrococcales</taxon>
        <taxon>Microbacteriaceae</taxon>
        <taxon>Leifsonia</taxon>
    </lineage>
</organism>
<dbReference type="InterPro" id="IPR019554">
    <property type="entry name" value="Soluble_ligand-bd"/>
</dbReference>
<protein>
    <submittedName>
        <fullName evidence="3">Competence protein ComEA</fullName>
    </submittedName>
</protein>
<name>A0A7W4UV78_LEIAQ</name>
<evidence type="ECO:0000313" key="3">
    <source>
        <dbReference type="EMBL" id="MBB2966363.1"/>
    </source>
</evidence>
<dbReference type="Pfam" id="PF12836">
    <property type="entry name" value="HHH_3"/>
    <property type="match status" value="1"/>
</dbReference>
<gene>
    <name evidence="3" type="ORF">FHX33_001095</name>
</gene>
<proteinExistence type="predicted"/>
<keyword evidence="1" id="KW-0812">Transmembrane</keyword>
<dbReference type="GO" id="GO:0006281">
    <property type="term" value="P:DNA repair"/>
    <property type="evidence" value="ECO:0007669"/>
    <property type="project" value="InterPro"/>
</dbReference>
<dbReference type="Pfam" id="PF10531">
    <property type="entry name" value="SLBB"/>
    <property type="match status" value="1"/>
</dbReference>
<comment type="caution">
    <text evidence="3">The sequence shown here is derived from an EMBL/GenBank/DDBJ whole genome shotgun (WGS) entry which is preliminary data.</text>
</comment>
<sequence>MRHRAEASDVEPGARRRLRLGVGAAIVLLLGVFVVAILASAFSGQGSDVEVPASRTTSVASGAAETSAQPDDSGGELFVHVSGAVVSPGLVTLAAGARVVDAIAAAGGLAPDGDPAGVNLARLVSDGEQLVVPKEGEVPPAAPTGSGGGSGAAGTGLVNINTAGQAELETLPRIGPALAQRILDWRAANGRFGAPTDLLKVAGIGDKVFDGLKDRVSV</sequence>
<evidence type="ECO:0000259" key="2">
    <source>
        <dbReference type="SMART" id="SM00278"/>
    </source>
</evidence>
<keyword evidence="1" id="KW-0472">Membrane</keyword>
<dbReference type="InterPro" id="IPR010994">
    <property type="entry name" value="RuvA_2-like"/>
</dbReference>